<organism evidence="3 4">
    <name type="scientific">Drosophila hydei</name>
    <name type="common">Fruit fly</name>
    <dbReference type="NCBI Taxonomy" id="7224"/>
    <lineage>
        <taxon>Eukaryota</taxon>
        <taxon>Metazoa</taxon>
        <taxon>Ecdysozoa</taxon>
        <taxon>Arthropoda</taxon>
        <taxon>Hexapoda</taxon>
        <taxon>Insecta</taxon>
        <taxon>Pterygota</taxon>
        <taxon>Neoptera</taxon>
        <taxon>Endopterygota</taxon>
        <taxon>Diptera</taxon>
        <taxon>Brachycera</taxon>
        <taxon>Muscomorpha</taxon>
        <taxon>Ephydroidea</taxon>
        <taxon>Drosophilidae</taxon>
        <taxon>Drosophila</taxon>
    </lineage>
</organism>
<evidence type="ECO:0000256" key="1">
    <source>
        <dbReference type="SAM" id="SignalP"/>
    </source>
</evidence>
<keyword evidence="1" id="KW-0732">Signal</keyword>
<dbReference type="Proteomes" id="UP000504633">
    <property type="component" value="Unplaced"/>
</dbReference>
<evidence type="ECO:0000313" key="4">
    <source>
        <dbReference type="RefSeq" id="XP_023178034.2"/>
    </source>
</evidence>
<evidence type="ECO:0000259" key="2">
    <source>
        <dbReference type="Pfam" id="PF05267"/>
    </source>
</evidence>
<proteinExistence type="predicted"/>
<feature type="chain" id="PRO_5026757412" evidence="1">
    <location>
        <begin position="20"/>
        <end position="216"/>
    </location>
</feature>
<dbReference type="OMA" id="TNFAACI"/>
<keyword evidence="3" id="KW-1185">Reference proteome</keyword>
<dbReference type="KEGG" id="dhe:111604269"/>
<reference evidence="4" key="1">
    <citation type="submission" date="2025-08" db="UniProtKB">
        <authorList>
            <consortium name="RefSeq"/>
        </authorList>
    </citation>
    <scope>IDENTIFICATION</scope>
    <source>
        <strain evidence="4">15085-1641.00</strain>
        <tissue evidence="4">Whole body</tissue>
    </source>
</reference>
<dbReference type="GeneID" id="111604269"/>
<accession>A0A6J1MBR0</accession>
<feature type="domain" description="Protein TsetseEP" evidence="2">
    <location>
        <begin position="50"/>
        <end position="169"/>
    </location>
</feature>
<gene>
    <name evidence="4" type="primary">LOC111604269</name>
</gene>
<dbReference type="AlphaFoldDB" id="A0A6J1MBR0"/>
<feature type="signal peptide" evidence="1">
    <location>
        <begin position="1"/>
        <end position="19"/>
    </location>
</feature>
<protein>
    <submittedName>
        <fullName evidence="4">Uncharacterized protein LOC111604269</fullName>
    </submittedName>
</protein>
<evidence type="ECO:0000313" key="3">
    <source>
        <dbReference type="Proteomes" id="UP000504633"/>
    </source>
</evidence>
<name>A0A6J1MBR0_DROHY</name>
<dbReference type="OrthoDB" id="7859325at2759"/>
<sequence length="216" mass="23900">MCLKLTVLLLGLSTSLVLARRLQAPLVVDENIRQLHSESLVLAESHQAKSTPCFTIYNPQLNQITNNYEVAYEKCISAYEACSKSIENHYKPARLELESTVSQSCDALSYCNGWSNSYTAFTCASTQAAEDSKNFYALSANATNLAANVKADYVQSNTVKTVCVNNAERTYVEDTTRVYGQLNSCLLGYDIPNPPTTDTTTEYPTTLEYYTTSVTD</sequence>
<dbReference type="RefSeq" id="XP_023178034.2">
    <property type="nucleotide sequence ID" value="XM_023322266.2"/>
</dbReference>
<dbReference type="InterPro" id="IPR007931">
    <property type="entry name" value="TsetseEP"/>
</dbReference>
<dbReference type="Pfam" id="PF05267">
    <property type="entry name" value="DUF725"/>
    <property type="match status" value="1"/>
</dbReference>